<evidence type="ECO:0000313" key="3">
    <source>
        <dbReference type="Proteomes" id="UP000216454"/>
    </source>
</evidence>
<dbReference type="AlphaFoldDB" id="A0A261ES41"/>
<evidence type="ECO:0000313" key="2">
    <source>
        <dbReference type="EMBL" id="OZG49661.1"/>
    </source>
</evidence>
<dbReference type="InterPro" id="IPR025242">
    <property type="entry name" value="DUF4193"/>
</dbReference>
<proteinExistence type="predicted"/>
<comment type="caution">
    <text evidence="2">The sequence shown here is derived from an EMBL/GenBank/DDBJ whole genome shotgun (WGS) entry which is preliminary data.</text>
</comment>
<dbReference type="EMBL" id="MWWQ01000014">
    <property type="protein sequence ID" value="OZG49661.1"/>
    <property type="molecule type" value="Genomic_DNA"/>
</dbReference>
<dbReference type="Pfam" id="PF13834">
    <property type="entry name" value="DUF4193"/>
    <property type="match status" value="1"/>
</dbReference>
<dbReference type="RefSeq" id="WP_094691776.1">
    <property type="nucleotide sequence ID" value="NZ_JBQKGU010000009.1"/>
</dbReference>
<reference evidence="2 3" key="1">
    <citation type="journal article" date="2017" name="BMC Genomics">
        <title>Comparative genomic and phylogenomic analyses of the Bifidobacteriaceae family.</title>
        <authorList>
            <person name="Lugli G.A."/>
            <person name="Milani C."/>
            <person name="Turroni F."/>
            <person name="Duranti S."/>
            <person name="Mancabelli L."/>
            <person name="Mangifesta M."/>
            <person name="Ferrario C."/>
            <person name="Modesto M."/>
            <person name="Mattarelli P."/>
            <person name="Jiri K."/>
            <person name="van Sinderen D."/>
            <person name="Ventura M."/>
        </authorList>
    </citation>
    <scope>NUCLEOTIDE SEQUENCE [LARGE SCALE GENOMIC DNA]</scope>
    <source>
        <strain evidence="2 3">DSM 24744</strain>
    </source>
</reference>
<dbReference type="OrthoDB" id="4732434at2"/>
<protein>
    <submittedName>
        <fullName evidence="2">dUTPase</fullName>
    </submittedName>
</protein>
<gene>
    <name evidence="2" type="ORF">PSSU_1485</name>
</gene>
<organism evidence="2 3">
    <name type="scientific">Pseudoscardovia suis</name>
    <dbReference type="NCBI Taxonomy" id="987063"/>
    <lineage>
        <taxon>Bacteria</taxon>
        <taxon>Bacillati</taxon>
        <taxon>Actinomycetota</taxon>
        <taxon>Actinomycetes</taxon>
        <taxon>Bifidobacteriales</taxon>
        <taxon>Bifidobacteriaceae</taxon>
        <taxon>Pseudoscardovia</taxon>
    </lineage>
</organism>
<dbReference type="Proteomes" id="UP000216454">
    <property type="component" value="Unassembled WGS sequence"/>
</dbReference>
<feature type="region of interest" description="Disordered" evidence="1">
    <location>
        <begin position="1"/>
        <end position="53"/>
    </location>
</feature>
<feature type="compositionally biased region" description="Basic and acidic residues" evidence="1">
    <location>
        <begin position="1"/>
        <end position="12"/>
    </location>
</feature>
<keyword evidence="3" id="KW-1185">Reference proteome</keyword>
<evidence type="ECO:0000256" key="1">
    <source>
        <dbReference type="SAM" id="MobiDB-lite"/>
    </source>
</evidence>
<sequence>MAQDYDAPRNKDDDQEAVEALSGDSQNQATDMDDDENAIAESYELPGEDLSNEDTSVTVVPMQGDEFVCSECFLVKHRTQLAYTTPDGQMVCKECAA</sequence>
<name>A0A261ES41_9BIFI</name>
<accession>A0A261ES41</accession>